<keyword evidence="3" id="KW-1185">Reference proteome</keyword>
<name>A0ABS7PKC6_9SPHN</name>
<feature type="domain" description="FAS1-like dehydratase" evidence="1">
    <location>
        <begin position="34"/>
        <end position="160"/>
    </location>
</feature>
<dbReference type="Pfam" id="PF13452">
    <property type="entry name" value="FAS1_DH_region"/>
    <property type="match status" value="1"/>
</dbReference>
<dbReference type="InterPro" id="IPR029069">
    <property type="entry name" value="HotDog_dom_sf"/>
</dbReference>
<dbReference type="CDD" id="cd03441">
    <property type="entry name" value="R_hydratase_like"/>
    <property type="match status" value="1"/>
</dbReference>
<dbReference type="Gene3D" id="3.10.129.10">
    <property type="entry name" value="Hotdog Thioesterase"/>
    <property type="match status" value="1"/>
</dbReference>
<evidence type="ECO:0000259" key="1">
    <source>
        <dbReference type="Pfam" id="PF13452"/>
    </source>
</evidence>
<reference evidence="2 3" key="1">
    <citation type="submission" date="2021-08" db="EMBL/GenBank/DDBJ databases">
        <authorList>
            <person name="Tuo L."/>
        </authorList>
    </citation>
    <scope>NUCLEOTIDE SEQUENCE [LARGE SCALE GENOMIC DNA]</scope>
    <source>
        <strain evidence="2 3">JCM 31229</strain>
    </source>
</reference>
<protein>
    <submittedName>
        <fullName evidence="2">MaoC family dehydratase</fullName>
    </submittedName>
</protein>
<dbReference type="EMBL" id="JAINVV010000003">
    <property type="protein sequence ID" value="MBY8821750.1"/>
    <property type="molecule type" value="Genomic_DNA"/>
</dbReference>
<sequence>MSGGMAAALDDRVLSLIGVPQYAAGPGIAANPVNVRAMCAAVESGNPVHWDDQAARELLGDAYCPATMLPAWGRPDVWEPGQGAPLKALQAHFDLKDLLGYPASIVVSYTISFHAPVRIGDRLHTRQVLRQVGGPKQTRLGLGRFWTIEMQYLDDDGGLVGVERYEFFGFEKAGA</sequence>
<dbReference type="SUPFAM" id="SSF54637">
    <property type="entry name" value="Thioesterase/thiol ester dehydrase-isomerase"/>
    <property type="match status" value="1"/>
</dbReference>
<dbReference type="InterPro" id="IPR039569">
    <property type="entry name" value="FAS1-like_DH_region"/>
</dbReference>
<organism evidence="2 3">
    <name type="scientific">Sphingomonas colocasiae</name>
    <dbReference type="NCBI Taxonomy" id="1848973"/>
    <lineage>
        <taxon>Bacteria</taxon>
        <taxon>Pseudomonadati</taxon>
        <taxon>Pseudomonadota</taxon>
        <taxon>Alphaproteobacteria</taxon>
        <taxon>Sphingomonadales</taxon>
        <taxon>Sphingomonadaceae</taxon>
        <taxon>Sphingomonas</taxon>
    </lineage>
</organism>
<gene>
    <name evidence="2" type="ORF">K7G82_05575</name>
</gene>
<evidence type="ECO:0000313" key="2">
    <source>
        <dbReference type="EMBL" id="MBY8821750.1"/>
    </source>
</evidence>
<comment type="caution">
    <text evidence="2">The sequence shown here is derived from an EMBL/GenBank/DDBJ whole genome shotgun (WGS) entry which is preliminary data.</text>
</comment>
<dbReference type="Proteomes" id="UP000706039">
    <property type="component" value="Unassembled WGS sequence"/>
</dbReference>
<accession>A0ABS7PKC6</accession>
<proteinExistence type="predicted"/>
<evidence type="ECO:0000313" key="3">
    <source>
        <dbReference type="Proteomes" id="UP000706039"/>
    </source>
</evidence>